<evidence type="ECO:0000256" key="2">
    <source>
        <dbReference type="ARBA" id="ARBA00022692"/>
    </source>
</evidence>
<dbReference type="InterPro" id="IPR042217">
    <property type="entry name" value="T4SS_VirB10/TrbI"/>
</dbReference>
<organism evidence="7">
    <name type="scientific">mine drainage metagenome</name>
    <dbReference type="NCBI Taxonomy" id="410659"/>
    <lineage>
        <taxon>unclassified sequences</taxon>
        <taxon>metagenomes</taxon>
        <taxon>ecological metagenomes</taxon>
    </lineage>
</organism>
<feature type="region of interest" description="Disordered" evidence="5">
    <location>
        <begin position="1"/>
        <end position="28"/>
    </location>
</feature>
<keyword evidence="2 6" id="KW-0812">Transmembrane</keyword>
<evidence type="ECO:0000256" key="3">
    <source>
        <dbReference type="ARBA" id="ARBA00022989"/>
    </source>
</evidence>
<proteinExistence type="predicted"/>
<dbReference type="EMBL" id="CABQ01000240">
    <property type="protein sequence ID" value="CBI08568.1"/>
    <property type="molecule type" value="Genomic_DNA"/>
</dbReference>
<dbReference type="Gene3D" id="2.40.128.260">
    <property type="entry name" value="Type IV secretion system, VirB10/TraB/TrbI"/>
    <property type="match status" value="1"/>
</dbReference>
<protein>
    <submittedName>
        <fullName evidence="7">Putative Conjugation TrbI family protein</fullName>
    </submittedName>
</protein>
<evidence type="ECO:0000256" key="6">
    <source>
        <dbReference type="SAM" id="Phobius"/>
    </source>
</evidence>
<comment type="caution">
    <text evidence="7">The sequence shown here is derived from an EMBL/GenBank/DDBJ whole genome shotgun (WGS) entry which is preliminary data.</text>
</comment>
<comment type="subcellular location">
    <subcellularLocation>
        <location evidence="1">Membrane</location>
        <topology evidence="1">Single-pass membrane protein</topology>
    </subcellularLocation>
</comment>
<sequence>MNGSDVQDPFAAPSQAAGGDQQPLLDPALAQGKPKKSLAVFGMAIALAVVAAWVLWPSDKYAAKNVAVNNTTNQQQASQQSKNFMAQLGQQAGGPIPVPSASTPIGAPKPVLAGPVPVFPYGNASGPSMSQMTPEEKAKQRREQIWAASPSVPGLHLMQGGVGAGIGSGGQQDASSAEGSIQSQIALAKARLAEMNPQTAVQSALNQFHAQQPSGGADMLAAAQMADAQKQSLNERFLAGQQQDETASPILEHAAYTSPVLMQGTVIRAVTVSGIDTDLPGSITARVTSNVYGSVNAQHLLIPMGSTLIGKYSSDFKVGQSRVLVAMTRLILPNGKWISLAGTPGTDGEGMSGMPADVNNHFFKMFGASFIIGAASLLLPNSQQNVTVNMGTTGSQTGGTVLAQSLQQTVQTLLQRNLNIPPTGTVDPGTPFLFMVSRDMLMQPYRSQ</sequence>
<dbReference type="GO" id="GO:0016020">
    <property type="term" value="C:membrane"/>
    <property type="evidence" value="ECO:0007669"/>
    <property type="project" value="UniProtKB-SubCell"/>
</dbReference>
<dbReference type="InterPro" id="IPR005498">
    <property type="entry name" value="T4SS_VirB10/TraB/TrbI"/>
</dbReference>
<evidence type="ECO:0000256" key="1">
    <source>
        <dbReference type="ARBA" id="ARBA00004167"/>
    </source>
</evidence>
<feature type="transmembrane region" description="Helical" evidence="6">
    <location>
        <begin position="38"/>
        <end position="56"/>
    </location>
</feature>
<accession>E6QMU7</accession>
<evidence type="ECO:0000256" key="4">
    <source>
        <dbReference type="ARBA" id="ARBA00023136"/>
    </source>
</evidence>
<evidence type="ECO:0000256" key="5">
    <source>
        <dbReference type="SAM" id="MobiDB-lite"/>
    </source>
</evidence>
<gene>
    <name evidence="7" type="ORF">CARN6_2050</name>
</gene>
<keyword evidence="3 6" id="KW-1133">Transmembrane helix</keyword>
<evidence type="ECO:0000313" key="7">
    <source>
        <dbReference type="EMBL" id="CBI08568.1"/>
    </source>
</evidence>
<dbReference type="AlphaFoldDB" id="E6QMU7"/>
<dbReference type="Pfam" id="PF03743">
    <property type="entry name" value="TrbI"/>
    <property type="match status" value="1"/>
</dbReference>
<reference evidence="7" key="1">
    <citation type="submission" date="2009-10" db="EMBL/GenBank/DDBJ databases">
        <title>Diversity of trophic interactions inside an arsenic-rich microbial ecosystem.</title>
        <authorList>
            <person name="Bertin P.N."/>
            <person name="Heinrich-Salmeron A."/>
            <person name="Pelletier E."/>
            <person name="Goulhen-Chollet F."/>
            <person name="Arsene-Ploetze F."/>
            <person name="Gallien S."/>
            <person name="Calteau A."/>
            <person name="Vallenet D."/>
            <person name="Casiot C."/>
            <person name="Chane-Woon-Ming B."/>
            <person name="Giloteaux L."/>
            <person name="Barakat M."/>
            <person name="Bonnefoy V."/>
            <person name="Bruneel O."/>
            <person name="Chandler M."/>
            <person name="Cleiss J."/>
            <person name="Duran R."/>
            <person name="Elbaz-Poulichet F."/>
            <person name="Fonknechten N."/>
            <person name="Lauga B."/>
            <person name="Mornico D."/>
            <person name="Ortet P."/>
            <person name="Schaeffer C."/>
            <person name="Siguier P."/>
            <person name="Alexander Thil Smith A."/>
            <person name="Van Dorsselaer A."/>
            <person name="Weissenbach J."/>
            <person name="Medigue C."/>
            <person name="Le Paslier D."/>
        </authorList>
    </citation>
    <scope>NUCLEOTIDE SEQUENCE</scope>
</reference>
<keyword evidence="4 6" id="KW-0472">Membrane</keyword>
<name>E6QMU7_9ZZZZ</name>
<dbReference type="CDD" id="cd16429">
    <property type="entry name" value="VirB10"/>
    <property type="match status" value="1"/>
</dbReference>